<keyword evidence="1" id="KW-1133">Transmembrane helix</keyword>
<dbReference type="InterPro" id="IPR018764">
    <property type="entry name" value="RskA_C"/>
</dbReference>
<dbReference type="PANTHER" id="PTHR37461">
    <property type="entry name" value="ANTI-SIGMA-K FACTOR RSKA"/>
    <property type="match status" value="1"/>
</dbReference>
<protein>
    <recommendedName>
        <fullName evidence="2">Anti-sigma K factor RskA C-terminal domain-containing protein</fullName>
    </recommendedName>
</protein>
<evidence type="ECO:0000256" key="1">
    <source>
        <dbReference type="SAM" id="Phobius"/>
    </source>
</evidence>
<dbReference type="RefSeq" id="WP_161693903.1">
    <property type="nucleotide sequence ID" value="NZ_JAAAMU010000001.1"/>
</dbReference>
<dbReference type="GO" id="GO:0005886">
    <property type="term" value="C:plasma membrane"/>
    <property type="evidence" value="ECO:0007669"/>
    <property type="project" value="InterPro"/>
</dbReference>
<dbReference type="OrthoDB" id="2662941at2"/>
<comment type="caution">
    <text evidence="3">The sequence shown here is derived from an EMBL/GenBank/DDBJ whole genome shotgun (WGS) entry which is preliminary data.</text>
</comment>
<evidence type="ECO:0000313" key="3">
    <source>
        <dbReference type="EMBL" id="NBC67789.1"/>
    </source>
</evidence>
<dbReference type="InterPro" id="IPR051474">
    <property type="entry name" value="Anti-sigma-K/W_factor"/>
</dbReference>
<keyword evidence="1" id="KW-0472">Membrane</keyword>
<dbReference type="Proteomes" id="UP000558113">
    <property type="component" value="Unassembled WGS sequence"/>
</dbReference>
<name>A0A7X5BZV8_9BACL</name>
<feature type="transmembrane region" description="Helical" evidence="1">
    <location>
        <begin position="113"/>
        <end position="130"/>
    </location>
</feature>
<organism evidence="3 4">
    <name type="scientific">Paenibacillus sacheonensis</name>
    <dbReference type="NCBI Taxonomy" id="742054"/>
    <lineage>
        <taxon>Bacteria</taxon>
        <taxon>Bacillati</taxon>
        <taxon>Bacillota</taxon>
        <taxon>Bacilli</taxon>
        <taxon>Bacillales</taxon>
        <taxon>Paenibacillaceae</taxon>
        <taxon>Paenibacillus</taxon>
    </lineage>
</organism>
<accession>A0A7X5BZV8</accession>
<evidence type="ECO:0000259" key="2">
    <source>
        <dbReference type="Pfam" id="PF10099"/>
    </source>
</evidence>
<feature type="domain" description="Anti-sigma K factor RskA C-terminal" evidence="2">
    <location>
        <begin position="116"/>
        <end position="258"/>
    </location>
</feature>
<dbReference type="AlphaFoldDB" id="A0A7X5BZV8"/>
<dbReference type="EMBL" id="JAAAMU010000001">
    <property type="protein sequence ID" value="NBC67789.1"/>
    <property type="molecule type" value="Genomic_DNA"/>
</dbReference>
<sequence>MNGTPGFRSETCPKHYAEEDWIDWLLGRKPKLEYETMTGHLERCPRCRGIEAAWAPLLKNDGLRENDVPADGPRMAKSHLLSEAMHRRLRGRVRLRAAGIRARRALHAHRRTAVALAAAAALLLCVAGLYRTTASQSDQRKAAAAVLEPTAQSFLEDPQTASYRIHPGQEALGEGYIWFNDSSGEMYVMLDGVLPSEDHDVQAWAVDAQERERVNLGLLHHDRASRAYLYIRKGMLLQAHHIALTVEPSGGSSMPTEPDALVFRLRRG</sequence>
<keyword evidence="1" id="KW-0812">Transmembrane</keyword>
<dbReference type="GO" id="GO:0016989">
    <property type="term" value="F:sigma factor antagonist activity"/>
    <property type="evidence" value="ECO:0007669"/>
    <property type="project" value="TreeGrafter"/>
</dbReference>
<dbReference type="GO" id="GO:0006417">
    <property type="term" value="P:regulation of translation"/>
    <property type="evidence" value="ECO:0007669"/>
    <property type="project" value="TreeGrafter"/>
</dbReference>
<reference evidence="3 4" key="1">
    <citation type="submission" date="2020-01" db="EMBL/GenBank/DDBJ databases">
        <title>Paenibacillus soybeanensis sp. nov. isolated from the nodules of soybean (Glycine max(L.) Merr).</title>
        <authorList>
            <person name="Wang H."/>
        </authorList>
    </citation>
    <scope>NUCLEOTIDE SEQUENCE [LARGE SCALE GENOMIC DNA]</scope>
    <source>
        <strain evidence="3 4">DSM 23054</strain>
    </source>
</reference>
<dbReference type="PANTHER" id="PTHR37461:SF1">
    <property type="entry name" value="ANTI-SIGMA-K FACTOR RSKA"/>
    <property type="match status" value="1"/>
</dbReference>
<proteinExistence type="predicted"/>
<evidence type="ECO:0000313" key="4">
    <source>
        <dbReference type="Proteomes" id="UP000558113"/>
    </source>
</evidence>
<keyword evidence="4" id="KW-1185">Reference proteome</keyword>
<dbReference type="Pfam" id="PF10099">
    <property type="entry name" value="RskA_C"/>
    <property type="match status" value="1"/>
</dbReference>
<gene>
    <name evidence="3" type="ORF">GT003_02145</name>
</gene>